<keyword evidence="4 6" id="KW-0408">Iron</keyword>
<keyword evidence="8" id="KW-0812">Transmembrane</keyword>
<feature type="transmembrane region" description="Helical" evidence="8">
    <location>
        <begin position="6"/>
        <end position="28"/>
    </location>
</feature>
<keyword evidence="8" id="KW-0472">Membrane</keyword>
<dbReference type="GO" id="GO:0046872">
    <property type="term" value="F:metal ion binding"/>
    <property type="evidence" value="ECO:0007669"/>
    <property type="project" value="UniProtKB-KW"/>
</dbReference>
<evidence type="ECO:0000256" key="4">
    <source>
        <dbReference type="ARBA" id="ARBA00023004"/>
    </source>
</evidence>
<dbReference type="PANTHER" id="PTHR24291">
    <property type="entry name" value="CYTOCHROME P450 FAMILY 4"/>
    <property type="match status" value="1"/>
</dbReference>
<proteinExistence type="inferred from homology"/>
<dbReference type="InterPro" id="IPR036396">
    <property type="entry name" value="Cyt_P450_sf"/>
</dbReference>
<dbReference type="PROSITE" id="PS00086">
    <property type="entry name" value="CYTOCHROME_P450"/>
    <property type="match status" value="1"/>
</dbReference>
<dbReference type="Pfam" id="PF00067">
    <property type="entry name" value="p450"/>
    <property type="match status" value="1"/>
</dbReference>
<evidence type="ECO:0000256" key="2">
    <source>
        <dbReference type="ARBA" id="ARBA00010617"/>
    </source>
</evidence>
<comment type="caution">
    <text evidence="9">The sequence shown here is derived from an EMBL/GenBank/DDBJ whole genome shotgun (WGS) entry which is preliminary data.</text>
</comment>
<evidence type="ECO:0008006" key="11">
    <source>
        <dbReference type="Google" id="ProtNLM"/>
    </source>
</evidence>
<evidence type="ECO:0000256" key="3">
    <source>
        <dbReference type="ARBA" id="ARBA00022617"/>
    </source>
</evidence>
<evidence type="ECO:0000256" key="1">
    <source>
        <dbReference type="ARBA" id="ARBA00001971"/>
    </source>
</evidence>
<accession>A0ABD6EKS4</accession>
<dbReference type="AlphaFoldDB" id="A0ABD6EKS4"/>
<dbReference type="InterPro" id="IPR050196">
    <property type="entry name" value="Cytochrome_P450_Monoox"/>
</dbReference>
<dbReference type="SUPFAM" id="SSF48264">
    <property type="entry name" value="Cytochrome P450"/>
    <property type="match status" value="1"/>
</dbReference>
<evidence type="ECO:0000256" key="8">
    <source>
        <dbReference type="SAM" id="Phobius"/>
    </source>
</evidence>
<comment type="similarity">
    <text evidence="2 7">Belongs to the cytochrome P450 family.</text>
</comment>
<gene>
    <name evidence="9" type="ORF">AB6A40_006555</name>
</gene>
<keyword evidence="10" id="KW-1185">Reference proteome</keyword>
<keyword evidence="3 6" id="KW-0349">Heme</keyword>
<feature type="binding site" description="axial binding residue" evidence="6">
    <location>
        <position position="464"/>
    </location>
    <ligand>
        <name>heme</name>
        <dbReference type="ChEBI" id="CHEBI:30413"/>
    </ligand>
    <ligandPart>
        <name>Fe</name>
        <dbReference type="ChEBI" id="CHEBI:18248"/>
    </ligandPart>
</feature>
<sequence>MFLTLVYGIVVALVFYIKFWNSLKSFIVKRWRWMVLMRKLPCPPTYPVIGNLMLLPTSNLELICTVDYVMERYAFKRDDGIVTIWLGPVPIVFLARSTSAKVLLESQNATTKSHEYEILQQLLGQGLITSAGEKWFTRRRMLTPAFHFNILKHFIPIINDNIHQFITILDDLCTENVKFDLFPYLKRLSLDVIAETAMGIKINSLGGENEDYCYATKRIYELMWDYIRFPWLWLKPAWKLSGYEKEFNECLQVAKNMTNKVIREKKREIAKRSDSGKDSITILDDFVAKAPKKRLAFLDLLLEMQHENKLTDEDIREEVDTFMMAGHDTLSSTLGFMLFLLGHEQDVQQKIYEEIIDVLGDNIDGPIAEEDTTKMKFMDMCMKESIRLFPTVPFLGRTISTDMVVGDTVIPAQTTVVVATYAVQRDPLQYERPNEFYPEHFSPESAAKRDPFAFLPFSAGPRNCLGRKFALTEQKLTLASVLRRFKVISVLKKESNFSLPELTLKPSNGFPIRLERRIIKSN</sequence>
<dbReference type="InterPro" id="IPR002401">
    <property type="entry name" value="Cyt_P450_E_grp-I"/>
</dbReference>
<keyword evidence="7" id="KW-0560">Oxidoreductase</keyword>
<dbReference type="PRINTS" id="PR00463">
    <property type="entry name" value="EP450I"/>
</dbReference>
<dbReference type="Gene3D" id="1.10.630.10">
    <property type="entry name" value="Cytochrome P450"/>
    <property type="match status" value="1"/>
</dbReference>
<organism evidence="9 10">
    <name type="scientific">Gnathostoma spinigerum</name>
    <dbReference type="NCBI Taxonomy" id="75299"/>
    <lineage>
        <taxon>Eukaryota</taxon>
        <taxon>Metazoa</taxon>
        <taxon>Ecdysozoa</taxon>
        <taxon>Nematoda</taxon>
        <taxon>Chromadorea</taxon>
        <taxon>Rhabditida</taxon>
        <taxon>Spirurina</taxon>
        <taxon>Gnathostomatomorpha</taxon>
        <taxon>Gnathostomatoidea</taxon>
        <taxon>Gnathostomatidae</taxon>
        <taxon>Gnathostoma</taxon>
    </lineage>
</organism>
<evidence type="ECO:0000313" key="10">
    <source>
        <dbReference type="Proteomes" id="UP001608902"/>
    </source>
</evidence>
<keyword evidence="8" id="KW-1133">Transmembrane helix</keyword>
<dbReference type="PANTHER" id="PTHR24291:SF146">
    <property type="entry name" value="CYTOCHROME P450"/>
    <property type="match status" value="1"/>
</dbReference>
<name>A0ABD6EKS4_9BILA</name>
<dbReference type="CDD" id="cd20628">
    <property type="entry name" value="CYP4"/>
    <property type="match status" value="1"/>
</dbReference>
<dbReference type="Proteomes" id="UP001608902">
    <property type="component" value="Unassembled WGS sequence"/>
</dbReference>
<comment type="cofactor">
    <cofactor evidence="1 6">
        <name>heme</name>
        <dbReference type="ChEBI" id="CHEBI:30413"/>
    </cofactor>
</comment>
<evidence type="ECO:0000256" key="7">
    <source>
        <dbReference type="RuleBase" id="RU000461"/>
    </source>
</evidence>
<dbReference type="PRINTS" id="PR00385">
    <property type="entry name" value="P450"/>
</dbReference>
<keyword evidence="5 7" id="KW-0503">Monooxygenase</keyword>
<evidence type="ECO:0000256" key="5">
    <source>
        <dbReference type="ARBA" id="ARBA00023033"/>
    </source>
</evidence>
<evidence type="ECO:0000313" key="9">
    <source>
        <dbReference type="EMBL" id="MFH4979846.1"/>
    </source>
</evidence>
<evidence type="ECO:0000256" key="6">
    <source>
        <dbReference type="PIRSR" id="PIRSR602401-1"/>
    </source>
</evidence>
<dbReference type="GO" id="GO:0004497">
    <property type="term" value="F:monooxygenase activity"/>
    <property type="evidence" value="ECO:0007669"/>
    <property type="project" value="UniProtKB-KW"/>
</dbReference>
<reference evidence="9 10" key="1">
    <citation type="submission" date="2024-08" db="EMBL/GenBank/DDBJ databases">
        <title>Gnathostoma spinigerum genome.</title>
        <authorList>
            <person name="Gonzalez-Bertolin B."/>
            <person name="Monzon S."/>
            <person name="Zaballos A."/>
            <person name="Jimenez P."/>
            <person name="Dekumyoy P."/>
            <person name="Varona S."/>
            <person name="Cuesta I."/>
            <person name="Sumanam S."/>
            <person name="Adisakwattana P."/>
            <person name="Gasser R.B."/>
            <person name="Hernandez-Gonzalez A."/>
            <person name="Young N.D."/>
            <person name="Perteguer M.J."/>
        </authorList>
    </citation>
    <scope>NUCLEOTIDE SEQUENCE [LARGE SCALE GENOMIC DNA]</scope>
    <source>
        <strain evidence="9">AL3</strain>
        <tissue evidence="9">Liver</tissue>
    </source>
</reference>
<dbReference type="EMBL" id="JBGFUD010004708">
    <property type="protein sequence ID" value="MFH4979846.1"/>
    <property type="molecule type" value="Genomic_DNA"/>
</dbReference>
<keyword evidence="6 7" id="KW-0479">Metal-binding</keyword>
<dbReference type="InterPro" id="IPR001128">
    <property type="entry name" value="Cyt_P450"/>
</dbReference>
<protein>
    <recommendedName>
        <fullName evidence="11">Cytochrome P450</fullName>
    </recommendedName>
</protein>
<dbReference type="InterPro" id="IPR017972">
    <property type="entry name" value="Cyt_P450_CS"/>
</dbReference>